<organism evidence="1 2">
    <name type="scientific">Glossina pallidipes</name>
    <name type="common">Tsetse fly</name>
    <dbReference type="NCBI Taxonomy" id="7398"/>
    <lineage>
        <taxon>Eukaryota</taxon>
        <taxon>Metazoa</taxon>
        <taxon>Ecdysozoa</taxon>
        <taxon>Arthropoda</taxon>
        <taxon>Hexapoda</taxon>
        <taxon>Insecta</taxon>
        <taxon>Pterygota</taxon>
        <taxon>Neoptera</taxon>
        <taxon>Endopterygota</taxon>
        <taxon>Diptera</taxon>
        <taxon>Brachycera</taxon>
        <taxon>Muscomorpha</taxon>
        <taxon>Hippoboscoidea</taxon>
        <taxon>Glossinidae</taxon>
        <taxon>Glossina</taxon>
    </lineage>
</organism>
<protein>
    <submittedName>
        <fullName evidence="1">Uncharacterized protein</fullName>
    </submittedName>
</protein>
<evidence type="ECO:0000313" key="1">
    <source>
        <dbReference type="EnsemblMetazoa" id="GPAI032329-PA"/>
    </source>
</evidence>
<proteinExistence type="predicted"/>
<dbReference type="AlphaFoldDB" id="A0A1B0A2C9"/>
<reference evidence="1" key="2">
    <citation type="submission" date="2020-05" db="UniProtKB">
        <authorList>
            <consortium name="EnsemblMetazoa"/>
        </authorList>
    </citation>
    <scope>IDENTIFICATION</scope>
    <source>
        <strain evidence="1">IAEA</strain>
    </source>
</reference>
<reference evidence="2" key="1">
    <citation type="submission" date="2014-03" db="EMBL/GenBank/DDBJ databases">
        <authorList>
            <person name="Aksoy S."/>
            <person name="Warren W."/>
            <person name="Wilson R.K."/>
        </authorList>
    </citation>
    <scope>NUCLEOTIDE SEQUENCE [LARGE SCALE GENOMIC DNA]</scope>
    <source>
        <strain evidence="2">IAEA</strain>
    </source>
</reference>
<accession>A0A1B0A2C9</accession>
<dbReference type="EnsemblMetazoa" id="GPAI032329-RA">
    <property type="protein sequence ID" value="GPAI032329-PA"/>
    <property type="gene ID" value="GPAI032329"/>
</dbReference>
<sequence>MLWCSINATLDVKNIVLVLVGMGDQLFHNVVPLLNGFFSERNVFQITTNGGQETRRQQFSDGGESFQGVVNKSVELLRHKEILKSTEEFSSGSEEFRSEQLFESGPVFVDIFESVFHFSREELSKLLENLVDEVLEEFVETAKVFKDISGVFLDKSGRTYGEGQNGYSEQSEEFHDVLFGVVSLKTSEELIPVS</sequence>
<evidence type="ECO:0000313" key="2">
    <source>
        <dbReference type="Proteomes" id="UP000092445"/>
    </source>
</evidence>
<dbReference type="Proteomes" id="UP000092445">
    <property type="component" value="Unassembled WGS sequence"/>
</dbReference>
<name>A0A1B0A2C9_GLOPL</name>
<keyword evidence="2" id="KW-1185">Reference proteome</keyword>
<dbReference type="VEuPathDB" id="VectorBase:GPAI032329"/>